<protein>
    <submittedName>
        <fullName evidence="3">Glycosyltransferase family 1 protein</fullName>
    </submittedName>
</protein>
<dbReference type="PANTHER" id="PTHR45947:SF3">
    <property type="entry name" value="SULFOQUINOVOSYL TRANSFERASE SQD2"/>
    <property type="match status" value="1"/>
</dbReference>
<dbReference type="Pfam" id="PF13439">
    <property type="entry name" value="Glyco_transf_4"/>
    <property type="match status" value="1"/>
</dbReference>
<dbReference type="Pfam" id="PF00534">
    <property type="entry name" value="Glycos_transf_1"/>
    <property type="match status" value="1"/>
</dbReference>
<accession>A0ABY4EEP2</accession>
<feature type="domain" description="Glycosyltransferase subfamily 4-like N-terminal" evidence="2">
    <location>
        <begin position="15"/>
        <end position="178"/>
    </location>
</feature>
<sequence>MKIAIITETFLPSTDGVVTRLKEAIKYLLAQDHEVVIIAPDLGVKEYEGAIVEGVKPTKVPFYKSKQFSMPQGRVKDLILKHDPDLVHVVNPALVGATGVYYANKLNYPLIASYHTHIPKYLDFYRLYRPLKPLFWWYFRKLHNYADLNLCTSKAIKGELDEKDFHNVHVWDRGVAVDHYHPRHQNEEMRRRLSGNQPDNKLLVFVGRLAAEKEIHKIKPLLDERKDISLAIVGDGPEKEALESTFAGTKTVFTGLLHGEELAQAFSSSDALIFPSVTETLGLVILEAMASGLPVIAAKSGPTMEQVEDGKTGLLFENENTDSLIQAIDRMENEVLYRKLCRHAREEAERHSWQKPSEQILNFYYQTLEVYQKNLTNPSTKKSKKVKATE</sequence>
<dbReference type="SUPFAM" id="SSF53756">
    <property type="entry name" value="UDP-Glycosyltransferase/glycogen phosphorylase"/>
    <property type="match status" value="1"/>
</dbReference>
<reference evidence="3 4" key="1">
    <citation type="submission" date="2022-04" db="EMBL/GenBank/DDBJ databases">
        <title>Halobacillus sp. isolated from saltern.</title>
        <authorList>
            <person name="Won M."/>
            <person name="Lee C.-M."/>
            <person name="Woen H.-Y."/>
            <person name="Kwon S.-W."/>
        </authorList>
    </citation>
    <scope>NUCLEOTIDE SEQUENCE [LARGE SCALE GENOMIC DNA]</scope>
    <source>
        <strain evidence="3 4">SSBR10-3</strain>
    </source>
</reference>
<evidence type="ECO:0000259" key="1">
    <source>
        <dbReference type="Pfam" id="PF00534"/>
    </source>
</evidence>
<evidence type="ECO:0000313" key="4">
    <source>
        <dbReference type="Proteomes" id="UP000831787"/>
    </source>
</evidence>
<name>A0ABY4EEP2_9BACI</name>
<gene>
    <name evidence="3" type="ORF">MUN89_13300</name>
</gene>
<dbReference type="InterPro" id="IPR028098">
    <property type="entry name" value="Glyco_trans_4-like_N"/>
</dbReference>
<dbReference type="InterPro" id="IPR050194">
    <property type="entry name" value="Glycosyltransferase_grp1"/>
</dbReference>
<dbReference type="RefSeq" id="WP_244708290.1">
    <property type="nucleotide sequence ID" value="NZ_CP095073.1"/>
</dbReference>
<dbReference type="Proteomes" id="UP000831787">
    <property type="component" value="Chromosome"/>
</dbReference>
<evidence type="ECO:0000259" key="2">
    <source>
        <dbReference type="Pfam" id="PF13439"/>
    </source>
</evidence>
<evidence type="ECO:0000313" key="3">
    <source>
        <dbReference type="EMBL" id="UOQ42930.1"/>
    </source>
</evidence>
<dbReference type="EMBL" id="CP095073">
    <property type="protein sequence ID" value="UOQ42930.1"/>
    <property type="molecule type" value="Genomic_DNA"/>
</dbReference>
<organism evidence="3 4">
    <name type="scientific">Halobacillus salinarum</name>
    <dbReference type="NCBI Taxonomy" id="2932257"/>
    <lineage>
        <taxon>Bacteria</taxon>
        <taxon>Bacillati</taxon>
        <taxon>Bacillota</taxon>
        <taxon>Bacilli</taxon>
        <taxon>Bacillales</taxon>
        <taxon>Bacillaceae</taxon>
        <taxon>Halobacillus</taxon>
    </lineage>
</organism>
<feature type="domain" description="Glycosyl transferase family 1" evidence="1">
    <location>
        <begin position="194"/>
        <end position="349"/>
    </location>
</feature>
<proteinExistence type="predicted"/>
<dbReference type="CDD" id="cd03814">
    <property type="entry name" value="GT4-like"/>
    <property type="match status" value="1"/>
</dbReference>
<dbReference type="InterPro" id="IPR001296">
    <property type="entry name" value="Glyco_trans_1"/>
</dbReference>
<keyword evidence="4" id="KW-1185">Reference proteome</keyword>
<dbReference type="Gene3D" id="3.40.50.2000">
    <property type="entry name" value="Glycogen Phosphorylase B"/>
    <property type="match status" value="2"/>
</dbReference>
<dbReference type="PANTHER" id="PTHR45947">
    <property type="entry name" value="SULFOQUINOVOSYL TRANSFERASE SQD2"/>
    <property type="match status" value="1"/>
</dbReference>